<dbReference type="PANTHER" id="PTHR33695:SF1">
    <property type="entry name" value="LIPOPROTEIN SIGNAL PEPTIDASE"/>
    <property type="match status" value="1"/>
</dbReference>
<evidence type="ECO:0000313" key="11">
    <source>
        <dbReference type="EMBL" id="CAA9437676.1"/>
    </source>
</evidence>
<keyword evidence="8 9" id="KW-0472">Membrane</keyword>
<keyword evidence="11" id="KW-0449">Lipoprotein</keyword>
<dbReference type="EC" id="3.4.23.36" evidence="9"/>
<comment type="subcellular location">
    <subcellularLocation>
        <location evidence="9">Cell membrane</location>
        <topology evidence="9">Multi-pass membrane protein</topology>
    </subcellularLocation>
</comment>
<keyword evidence="7 9" id="KW-1133">Transmembrane helix</keyword>
<accession>A0A6J4QAN3</accession>
<keyword evidence="5 9" id="KW-0064">Aspartyl protease</keyword>
<comment type="catalytic activity">
    <reaction evidence="9">
        <text>Release of signal peptides from bacterial membrane prolipoproteins. Hydrolyzes -Xaa-Yaa-Zaa-|-(S,diacylglyceryl)Cys-, in which Xaa is hydrophobic (preferably Leu), and Yaa (Ala or Ser) and Zaa (Gly or Ala) have small, neutral side chains.</text>
        <dbReference type="EC" id="3.4.23.36"/>
    </reaction>
</comment>
<feature type="active site" evidence="9">
    <location>
        <position position="136"/>
    </location>
</feature>
<feature type="transmembrane region" description="Helical" evidence="9">
    <location>
        <begin position="90"/>
        <end position="107"/>
    </location>
</feature>
<evidence type="ECO:0000256" key="6">
    <source>
        <dbReference type="ARBA" id="ARBA00022801"/>
    </source>
</evidence>
<comment type="caution">
    <text evidence="9">Lacks conserved residue(s) required for the propagation of feature annotation.</text>
</comment>
<comment type="similarity">
    <text evidence="1 9 10">Belongs to the peptidase A8 family.</text>
</comment>
<comment type="function">
    <text evidence="9">This protein specifically catalyzes the removal of signal peptides from prolipoproteins.</text>
</comment>
<dbReference type="PRINTS" id="PR00781">
    <property type="entry name" value="LIPOSIGPTASE"/>
</dbReference>
<name>A0A6J4QAN3_9ACTN</name>
<gene>
    <name evidence="9" type="primary">lspA</name>
    <name evidence="11" type="ORF">AVDCRST_MAG37-1086</name>
</gene>
<feature type="transmembrane region" description="Helical" evidence="9">
    <location>
        <begin position="127"/>
        <end position="151"/>
    </location>
</feature>
<dbReference type="EMBL" id="CADCVD010000043">
    <property type="protein sequence ID" value="CAA9437676.1"/>
    <property type="molecule type" value="Genomic_DNA"/>
</dbReference>
<protein>
    <recommendedName>
        <fullName evidence="9">Lipoprotein signal peptidase</fullName>
        <ecNumber evidence="9">3.4.23.36</ecNumber>
    </recommendedName>
    <alternativeName>
        <fullName evidence="9">Prolipoprotein signal peptidase</fullName>
    </alternativeName>
    <alternativeName>
        <fullName evidence="9">Signal peptidase II</fullName>
        <shortName evidence="9">SPase II</shortName>
    </alternativeName>
</protein>
<evidence type="ECO:0000256" key="5">
    <source>
        <dbReference type="ARBA" id="ARBA00022750"/>
    </source>
</evidence>
<evidence type="ECO:0000256" key="8">
    <source>
        <dbReference type="ARBA" id="ARBA00023136"/>
    </source>
</evidence>
<evidence type="ECO:0000256" key="1">
    <source>
        <dbReference type="ARBA" id="ARBA00006139"/>
    </source>
</evidence>
<evidence type="ECO:0000256" key="4">
    <source>
        <dbReference type="ARBA" id="ARBA00022692"/>
    </source>
</evidence>
<dbReference type="UniPathway" id="UPA00665"/>
<dbReference type="GO" id="GO:0006508">
    <property type="term" value="P:proteolysis"/>
    <property type="evidence" value="ECO:0007669"/>
    <property type="project" value="UniProtKB-KW"/>
</dbReference>
<evidence type="ECO:0000256" key="10">
    <source>
        <dbReference type="RuleBase" id="RU004181"/>
    </source>
</evidence>
<dbReference type="PANTHER" id="PTHR33695">
    <property type="entry name" value="LIPOPROTEIN SIGNAL PEPTIDASE"/>
    <property type="match status" value="1"/>
</dbReference>
<dbReference type="GO" id="GO:0005886">
    <property type="term" value="C:plasma membrane"/>
    <property type="evidence" value="ECO:0007669"/>
    <property type="project" value="UniProtKB-SubCell"/>
</dbReference>
<comment type="pathway">
    <text evidence="9">Protein modification; lipoprotein biosynthesis (signal peptide cleavage).</text>
</comment>
<evidence type="ECO:0000256" key="9">
    <source>
        <dbReference type="HAMAP-Rule" id="MF_00161"/>
    </source>
</evidence>
<dbReference type="InterPro" id="IPR001872">
    <property type="entry name" value="Peptidase_A8"/>
</dbReference>
<keyword evidence="6 9" id="KW-0378">Hydrolase</keyword>
<sequence length="157" mass="16509">MSRAAGAGLALALALTVFFADQFLKRLVEGSMRTGQSIPVIQDVLYLTYVKNSGGAFGILGGQIAVLLAGSAVAIVFVLWVLFAGLPTRLTVAGCGLVLGGAAGNLLDRIAEGRVTDFLDLQFWPLQWWPVFNAADIAIVLGVVLLLLATLRPAGKR</sequence>
<keyword evidence="2 9" id="KW-1003">Cell membrane</keyword>
<feature type="active site" evidence="9">
    <location>
        <position position="117"/>
    </location>
</feature>
<organism evidence="11">
    <name type="scientific">uncultured Rubrobacteraceae bacterium</name>
    <dbReference type="NCBI Taxonomy" id="349277"/>
    <lineage>
        <taxon>Bacteria</taxon>
        <taxon>Bacillati</taxon>
        <taxon>Actinomycetota</taxon>
        <taxon>Rubrobacteria</taxon>
        <taxon>Rubrobacterales</taxon>
        <taxon>Rubrobacteraceae</taxon>
        <taxon>environmental samples</taxon>
    </lineage>
</organism>
<evidence type="ECO:0000256" key="2">
    <source>
        <dbReference type="ARBA" id="ARBA00022475"/>
    </source>
</evidence>
<keyword evidence="3 9" id="KW-0645">Protease</keyword>
<keyword evidence="4 9" id="KW-0812">Transmembrane</keyword>
<feature type="transmembrane region" description="Helical" evidence="9">
    <location>
        <begin position="56"/>
        <end position="83"/>
    </location>
</feature>
<dbReference type="Pfam" id="PF01252">
    <property type="entry name" value="Peptidase_A8"/>
    <property type="match status" value="1"/>
</dbReference>
<dbReference type="GO" id="GO:0004190">
    <property type="term" value="F:aspartic-type endopeptidase activity"/>
    <property type="evidence" value="ECO:0007669"/>
    <property type="project" value="UniProtKB-UniRule"/>
</dbReference>
<dbReference type="AlphaFoldDB" id="A0A6J4QAN3"/>
<reference evidence="11" key="1">
    <citation type="submission" date="2020-02" db="EMBL/GenBank/DDBJ databases">
        <authorList>
            <person name="Meier V. D."/>
        </authorList>
    </citation>
    <scope>NUCLEOTIDE SEQUENCE</scope>
    <source>
        <strain evidence="11">AVDCRST_MAG37</strain>
    </source>
</reference>
<proteinExistence type="inferred from homology"/>
<dbReference type="HAMAP" id="MF_00161">
    <property type="entry name" value="LspA"/>
    <property type="match status" value="1"/>
</dbReference>
<evidence type="ECO:0000256" key="3">
    <source>
        <dbReference type="ARBA" id="ARBA00022670"/>
    </source>
</evidence>
<dbReference type="NCBIfam" id="TIGR00077">
    <property type="entry name" value="lspA"/>
    <property type="match status" value="1"/>
</dbReference>
<evidence type="ECO:0000256" key="7">
    <source>
        <dbReference type="ARBA" id="ARBA00022989"/>
    </source>
</evidence>